<reference evidence="4" key="1">
    <citation type="submission" date="2020-06" db="EMBL/GenBank/DDBJ databases">
        <authorList>
            <person name="Li T."/>
            <person name="Hu X."/>
            <person name="Zhang T."/>
            <person name="Song X."/>
            <person name="Zhang H."/>
            <person name="Dai N."/>
            <person name="Sheng W."/>
            <person name="Hou X."/>
            <person name="Wei L."/>
        </authorList>
    </citation>
    <scope>NUCLEOTIDE SEQUENCE</scope>
    <source>
        <strain evidence="4">G02</strain>
        <tissue evidence="4">Leaf</tissue>
    </source>
</reference>
<dbReference type="PANTHER" id="PTHR34045:SF3">
    <property type="entry name" value="PROTEIN LAZY 4"/>
    <property type="match status" value="1"/>
</dbReference>
<feature type="region of interest" description="Disordered" evidence="3">
    <location>
        <begin position="48"/>
        <end position="84"/>
    </location>
</feature>
<reference evidence="4" key="2">
    <citation type="journal article" date="2024" name="Plant">
        <title>Genomic evolution and insights into agronomic trait innovations of Sesamum species.</title>
        <authorList>
            <person name="Miao H."/>
            <person name="Wang L."/>
            <person name="Qu L."/>
            <person name="Liu H."/>
            <person name="Sun Y."/>
            <person name="Le M."/>
            <person name="Wang Q."/>
            <person name="Wei S."/>
            <person name="Zheng Y."/>
            <person name="Lin W."/>
            <person name="Duan Y."/>
            <person name="Cao H."/>
            <person name="Xiong S."/>
            <person name="Wang X."/>
            <person name="Wei L."/>
            <person name="Li C."/>
            <person name="Ma Q."/>
            <person name="Ju M."/>
            <person name="Zhao R."/>
            <person name="Li G."/>
            <person name="Mu C."/>
            <person name="Tian Q."/>
            <person name="Mei H."/>
            <person name="Zhang T."/>
            <person name="Gao T."/>
            <person name="Zhang H."/>
        </authorList>
    </citation>
    <scope>NUCLEOTIDE SEQUENCE</scope>
    <source>
        <strain evidence="4">G02</strain>
    </source>
</reference>
<keyword evidence="1" id="KW-0341">Growth regulation</keyword>
<evidence type="ECO:0000256" key="3">
    <source>
        <dbReference type="SAM" id="MobiDB-lite"/>
    </source>
</evidence>
<dbReference type="InterPro" id="IPR044683">
    <property type="entry name" value="LAZY"/>
</dbReference>
<dbReference type="EMBL" id="JACGWJ010000017">
    <property type="protein sequence ID" value="KAL0354455.1"/>
    <property type="molecule type" value="Genomic_DNA"/>
</dbReference>
<name>A0AAW2PE80_SESRA</name>
<sequence>SEPSVGSTCKETVFTVQIRHNLLPERYLFSLRSHLQLMRTMLTKKIYSQSSSRSPSSKKYIEDCRSTSTAEREEEAQDKGQDGSKWVKTDSEYIVLEI</sequence>
<comment type="caution">
    <text evidence="4">The sequence shown here is derived from an EMBL/GenBank/DDBJ whole genome shotgun (WGS) entry which is preliminary data.</text>
</comment>
<accession>A0AAW2PE80</accession>
<comment type="similarity">
    <text evidence="2">Belongs to the LAZY family.</text>
</comment>
<feature type="non-terminal residue" evidence="4">
    <location>
        <position position="1"/>
    </location>
</feature>
<protein>
    <submittedName>
        <fullName evidence="4">Uncharacterized protein</fullName>
    </submittedName>
</protein>
<evidence type="ECO:0000313" key="4">
    <source>
        <dbReference type="EMBL" id="KAL0354455.1"/>
    </source>
</evidence>
<feature type="compositionally biased region" description="Low complexity" evidence="3">
    <location>
        <begin position="48"/>
        <end position="58"/>
    </location>
</feature>
<organism evidence="4">
    <name type="scientific">Sesamum radiatum</name>
    <name type="common">Black benniseed</name>
    <dbReference type="NCBI Taxonomy" id="300843"/>
    <lineage>
        <taxon>Eukaryota</taxon>
        <taxon>Viridiplantae</taxon>
        <taxon>Streptophyta</taxon>
        <taxon>Embryophyta</taxon>
        <taxon>Tracheophyta</taxon>
        <taxon>Spermatophyta</taxon>
        <taxon>Magnoliopsida</taxon>
        <taxon>eudicotyledons</taxon>
        <taxon>Gunneridae</taxon>
        <taxon>Pentapetalae</taxon>
        <taxon>asterids</taxon>
        <taxon>lamiids</taxon>
        <taxon>Lamiales</taxon>
        <taxon>Pedaliaceae</taxon>
        <taxon>Sesamum</taxon>
    </lineage>
</organism>
<dbReference type="PANTHER" id="PTHR34045">
    <property type="entry name" value="OS03G0406300 PROTEIN"/>
    <property type="match status" value="1"/>
</dbReference>
<dbReference type="AlphaFoldDB" id="A0AAW2PE80"/>
<evidence type="ECO:0000256" key="2">
    <source>
        <dbReference type="ARBA" id="ARBA00024198"/>
    </source>
</evidence>
<evidence type="ECO:0000256" key="1">
    <source>
        <dbReference type="ARBA" id="ARBA00022604"/>
    </source>
</evidence>
<proteinExistence type="inferred from homology"/>
<dbReference type="GO" id="GO:0009630">
    <property type="term" value="P:gravitropism"/>
    <property type="evidence" value="ECO:0007669"/>
    <property type="project" value="InterPro"/>
</dbReference>
<gene>
    <name evidence="4" type="ORF">Sradi_3892400</name>
</gene>
<dbReference type="GO" id="GO:0040008">
    <property type="term" value="P:regulation of growth"/>
    <property type="evidence" value="ECO:0007669"/>
    <property type="project" value="InterPro"/>
</dbReference>